<feature type="domain" description="YgjP-like metallopeptidase" evidence="1">
    <location>
        <begin position="14"/>
        <end position="64"/>
    </location>
</feature>
<evidence type="ECO:0000259" key="1">
    <source>
        <dbReference type="Pfam" id="PF01863"/>
    </source>
</evidence>
<sequence>MENMDIQIIKSRRRTVSIEVHTDGSVILRAPNRMTKKELDIFIDKHMSWIESKQQLMKERKEEKIPTNAKAFDMLTPKERAVIRGTFIRKVEYYSKIMNVTVGRVTIRNQKTRWGSCSSKGNVNFNYNLYYMPEELLDYVVVHELSHRKYMNHSQSFWCEVEKYCPEYKLCRRRLKDYTLSI</sequence>
<dbReference type="Proteomes" id="UP001442364">
    <property type="component" value="Unassembled WGS sequence"/>
</dbReference>
<evidence type="ECO:0000313" key="3">
    <source>
        <dbReference type="Proteomes" id="UP001442364"/>
    </source>
</evidence>
<gene>
    <name evidence="2" type="ORF">WMO14_04785</name>
</gene>
<feature type="domain" description="YgjP-like metallopeptidase" evidence="1">
    <location>
        <begin position="81"/>
        <end position="177"/>
    </location>
</feature>
<dbReference type="CDD" id="cd07344">
    <property type="entry name" value="M48_yhfN_like"/>
    <property type="match status" value="1"/>
</dbReference>
<keyword evidence="2" id="KW-0482">Metalloprotease</keyword>
<dbReference type="RefSeq" id="WP_070101522.1">
    <property type="nucleotide sequence ID" value="NZ_DAWEDL010000058.1"/>
</dbReference>
<dbReference type="InterPro" id="IPR053136">
    <property type="entry name" value="UTP_pyrophosphatase-like"/>
</dbReference>
<dbReference type="EC" id="3.4.-.-" evidence="2"/>
<evidence type="ECO:0000313" key="2">
    <source>
        <dbReference type="EMBL" id="MEQ2379193.1"/>
    </source>
</evidence>
<reference evidence="2 3" key="1">
    <citation type="submission" date="2024-03" db="EMBL/GenBank/DDBJ databases">
        <title>Human intestinal bacterial collection.</title>
        <authorList>
            <person name="Pauvert C."/>
            <person name="Hitch T.C.A."/>
            <person name="Clavel T."/>
        </authorList>
    </citation>
    <scope>NUCLEOTIDE SEQUENCE [LARGE SCALE GENOMIC DNA]</scope>
    <source>
        <strain evidence="2 3">CLA-AA-H255</strain>
    </source>
</reference>
<keyword evidence="3" id="KW-1185">Reference proteome</keyword>
<dbReference type="GO" id="GO:0008237">
    <property type="term" value="F:metallopeptidase activity"/>
    <property type="evidence" value="ECO:0007669"/>
    <property type="project" value="UniProtKB-KW"/>
</dbReference>
<accession>A0ABV1BW32</accession>
<dbReference type="PANTHER" id="PTHR30399">
    <property type="entry name" value="UNCHARACTERIZED PROTEIN YGJP"/>
    <property type="match status" value="1"/>
</dbReference>
<dbReference type="InterPro" id="IPR002725">
    <property type="entry name" value="YgjP-like_metallopeptidase"/>
</dbReference>
<keyword evidence="2" id="KW-0645">Protease</keyword>
<proteinExistence type="predicted"/>
<dbReference type="Pfam" id="PF01863">
    <property type="entry name" value="YgjP-like"/>
    <property type="match status" value="2"/>
</dbReference>
<name>A0ABV1BW32_9FIRM</name>
<dbReference type="EMBL" id="JBBMER010000003">
    <property type="protein sequence ID" value="MEQ2379193.1"/>
    <property type="molecule type" value="Genomic_DNA"/>
</dbReference>
<dbReference type="Gene3D" id="3.30.2010.10">
    <property type="entry name" value="Metalloproteases ('zincins'), catalytic domain"/>
    <property type="match status" value="1"/>
</dbReference>
<dbReference type="PANTHER" id="PTHR30399:SF1">
    <property type="entry name" value="UTP PYROPHOSPHATASE"/>
    <property type="match status" value="1"/>
</dbReference>
<organism evidence="2 3">
    <name type="scientific">[Lactobacillus] rogosae</name>
    <dbReference type="NCBI Taxonomy" id="706562"/>
    <lineage>
        <taxon>Bacteria</taxon>
        <taxon>Bacillati</taxon>
        <taxon>Bacillota</taxon>
        <taxon>Clostridia</taxon>
        <taxon>Lachnospirales</taxon>
        <taxon>Lachnospiraceae</taxon>
        <taxon>Lachnospira</taxon>
    </lineage>
</organism>
<keyword evidence="2" id="KW-0378">Hydrolase</keyword>
<comment type="caution">
    <text evidence="2">The sequence shown here is derived from an EMBL/GenBank/DDBJ whole genome shotgun (WGS) entry which is preliminary data.</text>
</comment>
<protein>
    <submittedName>
        <fullName evidence="2">SprT family zinc-dependent metalloprotease</fullName>
        <ecNumber evidence="2">3.4.-.-</ecNumber>
    </submittedName>
</protein>